<evidence type="ECO:0000313" key="3">
    <source>
        <dbReference type="Proteomes" id="UP000198381"/>
    </source>
</evidence>
<evidence type="ECO:0000313" key="2">
    <source>
        <dbReference type="EMBL" id="OXB02514.1"/>
    </source>
</evidence>
<feature type="signal peptide" evidence="1">
    <location>
        <begin position="1"/>
        <end position="22"/>
    </location>
</feature>
<proteinExistence type="predicted"/>
<accession>A0ABX4CQY5</accession>
<protein>
    <recommendedName>
        <fullName evidence="4">WG containing repeat-containing protein</fullName>
    </recommendedName>
</protein>
<keyword evidence="1" id="KW-0732">Signal</keyword>
<evidence type="ECO:0008006" key="4">
    <source>
        <dbReference type="Google" id="ProtNLM"/>
    </source>
</evidence>
<feature type="chain" id="PRO_5046836953" description="WG containing repeat-containing protein" evidence="1">
    <location>
        <begin position="23"/>
        <end position="566"/>
    </location>
</feature>
<comment type="caution">
    <text evidence="2">The sequence shown here is derived from an EMBL/GenBank/DDBJ whole genome shotgun (WGS) entry which is preliminary data.</text>
</comment>
<organism evidence="2 3">
    <name type="scientific">Flavobacterium plurextorum</name>
    <dbReference type="NCBI Taxonomy" id="1114867"/>
    <lineage>
        <taxon>Bacteria</taxon>
        <taxon>Pseudomonadati</taxon>
        <taxon>Bacteroidota</taxon>
        <taxon>Flavobacteriia</taxon>
        <taxon>Flavobacteriales</taxon>
        <taxon>Flavobacteriaceae</taxon>
        <taxon>Flavobacterium</taxon>
    </lineage>
</organism>
<evidence type="ECO:0000256" key="1">
    <source>
        <dbReference type="SAM" id="SignalP"/>
    </source>
</evidence>
<gene>
    <name evidence="2" type="ORF">B0A81_19105</name>
</gene>
<name>A0ABX4CQY5_9FLAO</name>
<reference evidence="2 3" key="1">
    <citation type="submission" date="2016-11" db="EMBL/GenBank/DDBJ databases">
        <title>Whole genomes of Flavobacteriaceae.</title>
        <authorList>
            <person name="Stine C."/>
            <person name="Li C."/>
            <person name="Tadesse D."/>
        </authorList>
    </citation>
    <scope>NUCLEOTIDE SEQUENCE [LARGE SCALE GENOMIC DNA]</scope>
    <source>
        <strain evidence="2 3">CCUG 60112</strain>
    </source>
</reference>
<dbReference type="Proteomes" id="UP000198381">
    <property type="component" value="Unassembled WGS sequence"/>
</dbReference>
<dbReference type="RefSeq" id="WP_089059485.1">
    <property type="nucleotide sequence ID" value="NZ_MUHD01000041.1"/>
</dbReference>
<dbReference type="EMBL" id="MUHD01000041">
    <property type="protein sequence ID" value="OXB02514.1"/>
    <property type="molecule type" value="Genomic_DNA"/>
</dbReference>
<sequence>MVKTIYKSLLFLLPLISFSQNAKIENLKKEYNLKVKKSGFILLEDKNNYENIKIANADGDIVYSFKKNNKTGFLSGLNCGKFFTSKVKGSGNDGGGYMIFEGMDVEIHDAKNPEVGTKTNFNFTNGSWNQPFEFYSFFDSTDKVGIINSCGEIIVPAQYKRIGNFNKAGQALAYTDTDFTVLDTLGKSLLKQPFKHGLERVFKYDYDVYVKDNRVRSSLDGKHFGIFDFKENKQLIPNSYDEISSMDKMYYRVKEEKDAFAYLAKKNDIIEVIDYSNFKNILPISVGANGISSISELGNKYVTIFYKTKKIIRQVSQTVSNDESKYCKNVYYDGKVLFDAKLEIEDIKIYKDRLLVLQMYNGGSMIYDLQKSAFIATFPDNLVTVYDYEMPSSMVFNKDYMYDARDTFFNISTPCKGPGCQTSNSKKGALCDFNGKLKTDFLQDVSYVVVKLDKTQDKFLFLAHKRPADFTLNFNLYDNDGKLKLENFKIEDNQREYALLTKDNTLVLNEVIEKTSVNGKTAFDVNGNMIGERYMFISDPAKKEVIKKEYTKEQVESQKNNRFLKK</sequence>
<keyword evidence="3" id="KW-1185">Reference proteome</keyword>